<sequence length="123" mass="12925">MTPTLDFVSNPFENGLPLHTEDLGRLPAHVMTAAGVGASGFGSYALGAGYSDNLGPYFQDPSPFGGFDGGFEPSADMGIGTSTQVQAAIAMFNGTPGGDQWDDWGAYIASVDELLRSWRSEEL</sequence>
<dbReference type="AlphaFoldDB" id="A0A6A4HXH4"/>
<keyword evidence="2" id="KW-1185">Reference proteome</keyword>
<organism evidence="1 2">
    <name type="scientific">Gymnopus androsaceus JB14</name>
    <dbReference type="NCBI Taxonomy" id="1447944"/>
    <lineage>
        <taxon>Eukaryota</taxon>
        <taxon>Fungi</taxon>
        <taxon>Dikarya</taxon>
        <taxon>Basidiomycota</taxon>
        <taxon>Agaricomycotina</taxon>
        <taxon>Agaricomycetes</taxon>
        <taxon>Agaricomycetidae</taxon>
        <taxon>Agaricales</taxon>
        <taxon>Marasmiineae</taxon>
        <taxon>Omphalotaceae</taxon>
        <taxon>Gymnopus</taxon>
    </lineage>
</organism>
<dbReference type="OrthoDB" id="3107191at2759"/>
<dbReference type="Proteomes" id="UP000799118">
    <property type="component" value="Unassembled WGS sequence"/>
</dbReference>
<accession>A0A6A4HXH4</accession>
<evidence type="ECO:0000313" key="2">
    <source>
        <dbReference type="Proteomes" id="UP000799118"/>
    </source>
</evidence>
<proteinExistence type="predicted"/>
<protein>
    <submittedName>
        <fullName evidence="1">Uncharacterized protein</fullName>
    </submittedName>
</protein>
<name>A0A6A4HXH4_9AGAR</name>
<dbReference type="EMBL" id="ML769427">
    <property type="protein sequence ID" value="KAE9403229.1"/>
    <property type="molecule type" value="Genomic_DNA"/>
</dbReference>
<gene>
    <name evidence="1" type="ORF">BT96DRAFT_990477</name>
</gene>
<reference evidence="1" key="1">
    <citation type="journal article" date="2019" name="Environ. Microbiol.">
        <title>Fungal ecological strategies reflected in gene transcription - a case study of two litter decomposers.</title>
        <authorList>
            <person name="Barbi F."/>
            <person name="Kohler A."/>
            <person name="Barry K."/>
            <person name="Baskaran P."/>
            <person name="Daum C."/>
            <person name="Fauchery L."/>
            <person name="Ihrmark K."/>
            <person name="Kuo A."/>
            <person name="LaButti K."/>
            <person name="Lipzen A."/>
            <person name="Morin E."/>
            <person name="Grigoriev I.V."/>
            <person name="Henrissat B."/>
            <person name="Lindahl B."/>
            <person name="Martin F."/>
        </authorList>
    </citation>
    <scope>NUCLEOTIDE SEQUENCE</scope>
    <source>
        <strain evidence="1">JB14</strain>
    </source>
</reference>
<evidence type="ECO:0000313" key="1">
    <source>
        <dbReference type="EMBL" id="KAE9403229.1"/>
    </source>
</evidence>